<feature type="compositionally biased region" description="Low complexity" evidence="1">
    <location>
        <begin position="87"/>
        <end position="97"/>
    </location>
</feature>
<name>A0A4P9YSF1_9FUNG</name>
<dbReference type="PANTHER" id="PTHR37332:SF1">
    <property type="entry name" value="ELMO DOMAIN-CONTAINING PROTEIN"/>
    <property type="match status" value="1"/>
</dbReference>
<dbReference type="Proteomes" id="UP000278143">
    <property type="component" value="Unassembled WGS sequence"/>
</dbReference>
<evidence type="ECO:0000313" key="2">
    <source>
        <dbReference type="EMBL" id="RKP22694.1"/>
    </source>
</evidence>
<feature type="region of interest" description="Disordered" evidence="1">
    <location>
        <begin position="69"/>
        <end position="103"/>
    </location>
</feature>
<protein>
    <submittedName>
        <fullName evidence="2">Uncharacterized protein</fullName>
    </submittedName>
</protein>
<proteinExistence type="predicted"/>
<feature type="compositionally biased region" description="Polar residues" evidence="1">
    <location>
        <begin position="10"/>
        <end position="35"/>
    </location>
</feature>
<dbReference type="PANTHER" id="PTHR37332">
    <property type="entry name" value="EXPRESSED PROTEIN"/>
    <property type="match status" value="1"/>
</dbReference>
<evidence type="ECO:0000256" key="1">
    <source>
        <dbReference type="SAM" id="MobiDB-lite"/>
    </source>
</evidence>
<gene>
    <name evidence="2" type="ORF">SYNPS1DRAFT_19709</name>
</gene>
<dbReference type="OrthoDB" id="14339at2759"/>
<organism evidence="2 3">
    <name type="scientific">Syncephalis pseudoplumigaleata</name>
    <dbReference type="NCBI Taxonomy" id="1712513"/>
    <lineage>
        <taxon>Eukaryota</taxon>
        <taxon>Fungi</taxon>
        <taxon>Fungi incertae sedis</taxon>
        <taxon>Zoopagomycota</taxon>
        <taxon>Zoopagomycotina</taxon>
        <taxon>Zoopagomycetes</taxon>
        <taxon>Zoopagales</taxon>
        <taxon>Piptocephalidaceae</taxon>
        <taxon>Syncephalis</taxon>
    </lineage>
</organism>
<feature type="region of interest" description="Disordered" evidence="1">
    <location>
        <begin position="1"/>
        <end position="35"/>
    </location>
</feature>
<sequence length="285" mass="30703">MSAERVQPPKRTSSNNSHPADTTLAPSLSTGNSNGAAIAARSSSLYGGDAAAASGGVPVHEQNLSNTSLNTKGQAASTGLPPITVMGSNSGGSSSSSQPVTPRSTHYELLRELVHKRIATFIYFKRLYEGRSFYLNTMHITSELLQSSSAHGTDDAASGKSRFDIADLDTSEYTRLELQPVPFELDYTQTLYSLCDIMGEVYGKLLDSSCDQTFWELVLKLDARLKAIIIHLSKLLDGVARHAVKEEFAAIDPLLANVDSIISTDDYANSNSHHNNNDASSIYSL</sequence>
<dbReference type="AlphaFoldDB" id="A0A4P9YSF1"/>
<keyword evidence="3" id="KW-1185">Reference proteome</keyword>
<accession>A0A4P9YSF1</accession>
<evidence type="ECO:0000313" key="3">
    <source>
        <dbReference type="Proteomes" id="UP000278143"/>
    </source>
</evidence>
<dbReference type="EMBL" id="KZ991786">
    <property type="protein sequence ID" value="RKP22694.1"/>
    <property type="molecule type" value="Genomic_DNA"/>
</dbReference>
<reference evidence="3" key="1">
    <citation type="journal article" date="2018" name="Nat. Microbiol.">
        <title>Leveraging single-cell genomics to expand the fungal tree of life.</title>
        <authorList>
            <person name="Ahrendt S.R."/>
            <person name="Quandt C.A."/>
            <person name="Ciobanu D."/>
            <person name="Clum A."/>
            <person name="Salamov A."/>
            <person name="Andreopoulos B."/>
            <person name="Cheng J.F."/>
            <person name="Woyke T."/>
            <person name="Pelin A."/>
            <person name="Henrissat B."/>
            <person name="Reynolds N.K."/>
            <person name="Benny G.L."/>
            <person name="Smith M.E."/>
            <person name="James T.Y."/>
            <person name="Grigoriev I.V."/>
        </authorList>
    </citation>
    <scope>NUCLEOTIDE SEQUENCE [LARGE SCALE GENOMIC DNA]</scope>
    <source>
        <strain evidence="3">Benny S71-1</strain>
    </source>
</reference>